<dbReference type="RefSeq" id="XP_041197439.1">
    <property type="nucleotide sequence ID" value="XM_041343787.1"/>
</dbReference>
<reference evidence="1" key="1">
    <citation type="journal article" date="2020" name="New Phytol.">
        <title>Comparative genomics reveals dynamic genome evolution in host specialist ectomycorrhizal fungi.</title>
        <authorList>
            <person name="Lofgren L.A."/>
            <person name="Nguyen N.H."/>
            <person name="Vilgalys R."/>
            <person name="Ruytinx J."/>
            <person name="Liao H.L."/>
            <person name="Branco S."/>
            <person name="Kuo A."/>
            <person name="LaButti K."/>
            <person name="Lipzen A."/>
            <person name="Andreopoulos W."/>
            <person name="Pangilinan J."/>
            <person name="Riley R."/>
            <person name="Hundley H."/>
            <person name="Na H."/>
            <person name="Barry K."/>
            <person name="Grigoriev I.V."/>
            <person name="Stajich J.E."/>
            <person name="Kennedy P.G."/>
        </authorList>
    </citation>
    <scope>NUCLEOTIDE SEQUENCE</scope>
    <source>
        <strain evidence="1">MN1</strain>
    </source>
</reference>
<protein>
    <submittedName>
        <fullName evidence="1">Uncharacterized protein</fullName>
    </submittedName>
</protein>
<comment type="caution">
    <text evidence="1">The sequence shown here is derived from an EMBL/GenBank/DDBJ whole genome shotgun (WGS) entry which is preliminary data.</text>
</comment>
<evidence type="ECO:0000313" key="2">
    <source>
        <dbReference type="Proteomes" id="UP000807769"/>
    </source>
</evidence>
<dbReference type="AlphaFoldDB" id="A0A9P7JHW2"/>
<evidence type="ECO:0000313" key="1">
    <source>
        <dbReference type="EMBL" id="KAG1823379.1"/>
    </source>
</evidence>
<gene>
    <name evidence="1" type="ORF">BJ212DRAFT_676276</name>
</gene>
<name>A0A9P7JHW2_9AGAM</name>
<proteinExistence type="predicted"/>
<dbReference type="OrthoDB" id="2676280at2759"/>
<organism evidence="1 2">
    <name type="scientific">Suillus subaureus</name>
    <dbReference type="NCBI Taxonomy" id="48587"/>
    <lineage>
        <taxon>Eukaryota</taxon>
        <taxon>Fungi</taxon>
        <taxon>Dikarya</taxon>
        <taxon>Basidiomycota</taxon>
        <taxon>Agaricomycotina</taxon>
        <taxon>Agaricomycetes</taxon>
        <taxon>Agaricomycetidae</taxon>
        <taxon>Boletales</taxon>
        <taxon>Suillineae</taxon>
        <taxon>Suillaceae</taxon>
        <taxon>Suillus</taxon>
    </lineage>
</organism>
<dbReference type="Proteomes" id="UP000807769">
    <property type="component" value="Unassembled WGS sequence"/>
</dbReference>
<dbReference type="EMBL" id="JABBWG010000004">
    <property type="protein sequence ID" value="KAG1823379.1"/>
    <property type="molecule type" value="Genomic_DNA"/>
</dbReference>
<accession>A0A9P7JHW2</accession>
<keyword evidence="2" id="KW-1185">Reference proteome</keyword>
<sequence length="171" mass="18965">MCRRHHSFMIVDKCSSFDQKDSDVFKASSPCIERIGTTAPSDIKVLHSPPPSQQYTNCKENVDGIHSPSTNMAFCQDDAAEVGILRRKQKRPTIAAFQPKDVNWIPAPLPSSPALVVVSTTPVLPRPRLSAMQHGHVSVSRIFKPGDSEYRNKSLYASPLNGARARIRAWI</sequence>
<dbReference type="GeneID" id="64637803"/>